<proteinExistence type="predicted"/>
<reference evidence="1" key="1">
    <citation type="journal article" date="2016" name="Nat. Genet.">
        <title>A high-quality carrot genome assembly provides new insights into carotenoid accumulation and asterid genome evolution.</title>
        <authorList>
            <person name="Iorizzo M."/>
            <person name="Ellison S."/>
            <person name="Senalik D."/>
            <person name="Zeng P."/>
            <person name="Satapoomin P."/>
            <person name="Huang J."/>
            <person name="Bowman M."/>
            <person name="Iovene M."/>
            <person name="Sanseverino W."/>
            <person name="Cavagnaro P."/>
            <person name="Yildiz M."/>
            <person name="Macko-Podgorni A."/>
            <person name="Moranska E."/>
            <person name="Grzebelus E."/>
            <person name="Grzebelus D."/>
            <person name="Ashrafi H."/>
            <person name="Zheng Z."/>
            <person name="Cheng S."/>
            <person name="Spooner D."/>
            <person name="Van Deynze A."/>
            <person name="Simon P."/>
        </authorList>
    </citation>
    <scope>NUCLEOTIDE SEQUENCE [LARGE SCALE GENOMIC DNA]</scope>
    <source>
        <tissue evidence="1">Leaf</tissue>
    </source>
</reference>
<dbReference type="AlphaFoldDB" id="A0A164VBG4"/>
<organism evidence="1">
    <name type="scientific">Daucus carota subsp. sativus</name>
    <name type="common">Carrot</name>
    <dbReference type="NCBI Taxonomy" id="79200"/>
    <lineage>
        <taxon>Eukaryota</taxon>
        <taxon>Viridiplantae</taxon>
        <taxon>Streptophyta</taxon>
        <taxon>Embryophyta</taxon>
        <taxon>Tracheophyta</taxon>
        <taxon>Spermatophyta</taxon>
        <taxon>Magnoliopsida</taxon>
        <taxon>eudicotyledons</taxon>
        <taxon>Gunneridae</taxon>
        <taxon>Pentapetalae</taxon>
        <taxon>asterids</taxon>
        <taxon>campanulids</taxon>
        <taxon>Apiales</taxon>
        <taxon>Apiaceae</taxon>
        <taxon>Apioideae</taxon>
        <taxon>Scandiceae</taxon>
        <taxon>Daucinae</taxon>
        <taxon>Daucus</taxon>
        <taxon>Daucus sect. Daucus</taxon>
    </lineage>
</organism>
<accession>A0A164VBG4</accession>
<dbReference type="Gramene" id="KZM90086">
    <property type="protein sequence ID" value="KZM90086"/>
    <property type="gene ID" value="DCAR_022549"/>
</dbReference>
<comment type="caution">
    <text evidence="1">The sequence shown here is derived from an EMBL/GenBank/DDBJ whole genome shotgun (WGS) entry which is preliminary data.</text>
</comment>
<sequence>MFSLLSTLNTNRTDWRIQVQLSRILPRTSIDGNIAGYNLIMIDNQAEILNLFDNYITVGNIYEFSTFYMRMASGRFRPTRSVGPWSSVCRPLSACLATLSVIYQDVIGIVENIQPLKIIITPRGNVRLIRMSLGDGLVGHKFSKYPSACDVSSAGIIPSSRDNLVKAIITNEYFSNMCQMLTKVNFKMESDTLESLFIGDAIIFSTSDVF</sequence>
<name>A0A164VBG4_DAUCS</name>
<gene>
    <name evidence="1" type="ORF">DCAR_022549</name>
</gene>
<protein>
    <submittedName>
        <fullName evidence="1">Uncharacterized protein</fullName>
    </submittedName>
</protein>
<dbReference type="SUPFAM" id="SSF50249">
    <property type="entry name" value="Nucleic acid-binding proteins"/>
    <property type="match status" value="1"/>
</dbReference>
<dbReference type="InterPro" id="IPR012340">
    <property type="entry name" value="NA-bd_OB-fold"/>
</dbReference>
<evidence type="ECO:0000313" key="1">
    <source>
        <dbReference type="EMBL" id="KZM90086.1"/>
    </source>
</evidence>
<dbReference type="EMBL" id="LNRQ01000006">
    <property type="protein sequence ID" value="KZM90086.1"/>
    <property type="molecule type" value="Genomic_DNA"/>
</dbReference>